<reference evidence="2" key="1">
    <citation type="submission" date="2023-10" db="EMBL/GenBank/DDBJ databases">
        <authorList>
            <person name="Chen Y."/>
            <person name="Shah S."/>
            <person name="Dougan E. K."/>
            <person name="Thang M."/>
            <person name="Chan C."/>
        </authorList>
    </citation>
    <scope>NUCLEOTIDE SEQUENCE [LARGE SCALE GENOMIC DNA]</scope>
</reference>
<organism evidence="2 3">
    <name type="scientific">Prorocentrum cordatum</name>
    <dbReference type="NCBI Taxonomy" id="2364126"/>
    <lineage>
        <taxon>Eukaryota</taxon>
        <taxon>Sar</taxon>
        <taxon>Alveolata</taxon>
        <taxon>Dinophyceae</taxon>
        <taxon>Prorocentrales</taxon>
        <taxon>Prorocentraceae</taxon>
        <taxon>Prorocentrum</taxon>
    </lineage>
</organism>
<name>A0ABN9PVN9_9DINO</name>
<feature type="region of interest" description="Disordered" evidence="1">
    <location>
        <begin position="1"/>
        <end position="41"/>
    </location>
</feature>
<evidence type="ECO:0000313" key="3">
    <source>
        <dbReference type="Proteomes" id="UP001189429"/>
    </source>
</evidence>
<evidence type="ECO:0008006" key="4">
    <source>
        <dbReference type="Google" id="ProtNLM"/>
    </source>
</evidence>
<feature type="compositionally biased region" description="Basic and acidic residues" evidence="1">
    <location>
        <begin position="99"/>
        <end position="113"/>
    </location>
</feature>
<accession>A0ABN9PVN9</accession>
<evidence type="ECO:0000313" key="2">
    <source>
        <dbReference type="EMBL" id="CAK0797102.1"/>
    </source>
</evidence>
<evidence type="ECO:0000256" key="1">
    <source>
        <dbReference type="SAM" id="MobiDB-lite"/>
    </source>
</evidence>
<dbReference type="Proteomes" id="UP001189429">
    <property type="component" value="Unassembled WGS sequence"/>
</dbReference>
<proteinExistence type="predicted"/>
<dbReference type="EMBL" id="CAUYUJ010001675">
    <property type="protein sequence ID" value="CAK0797102.1"/>
    <property type="molecule type" value="Genomic_DNA"/>
</dbReference>
<feature type="non-terminal residue" evidence="2">
    <location>
        <position position="113"/>
    </location>
</feature>
<keyword evidence="3" id="KW-1185">Reference proteome</keyword>
<feature type="region of interest" description="Disordered" evidence="1">
    <location>
        <begin position="87"/>
        <end position="113"/>
    </location>
</feature>
<sequence length="113" mass="12317">AFCSRALGRSGRGRPNTARSQPLQLLLERRRRQSRGHGTGARHMARLLPLLGLLRAPAAAPGRPAQRLRIRNGCESEPLWLARMAAVGDSEPPGPVRLEPGEGRLFDTPADLK</sequence>
<gene>
    <name evidence="2" type="ORF">PCOR1329_LOCUS6282</name>
</gene>
<protein>
    <recommendedName>
        <fullName evidence="4">Selenoprotein O</fullName>
    </recommendedName>
</protein>
<comment type="caution">
    <text evidence="2">The sequence shown here is derived from an EMBL/GenBank/DDBJ whole genome shotgun (WGS) entry which is preliminary data.</text>
</comment>
<feature type="non-terminal residue" evidence="2">
    <location>
        <position position="1"/>
    </location>
</feature>